<dbReference type="PRINTS" id="PR00338">
    <property type="entry name" value="NUSGTNSCPFCT"/>
</dbReference>
<dbReference type="Gene3D" id="2.30.30.30">
    <property type="match status" value="1"/>
</dbReference>
<dbReference type="InterPro" id="IPR036735">
    <property type="entry name" value="NGN_dom_sf"/>
</dbReference>
<dbReference type="Pfam" id="PF00467">
    <property type="entry name" value="KOW"/>
    <property type="match status" value="1"/>
</dbReference>
<organism evidence="10 11">
    <name type="scientific">Flavobacterium cerinum</name>
    <dbReference type="NCBI Taxonomy" id="2502784"/>
    <lineage>
        <taxon>Bacteria</taxon>
        <taxon>Pseudomonadati</taxon>
        <taxon>Bacteroidota</taxon>
        <taxon>Flavobacteriia</taxon>
        <taxon>Flavobacteriales</taxon>
        <taxon>Flavobacteriaceae</taxon>
        <taxon>Flavobacterium</taxon>
    </lineage>
</organism>
<dbReference type="Proteomes" id="UP001059844">
    <property type="component" value="Chromosome"/>
</dbReference>
<evidence type="ECO:0000313" key="11">
    <source>
        <dbReference type="Proteomes" id="UP001059844"/>
    </source>
</evidence>
<evidence type="ECO:0000259" key="9">
    <source>
        <dbReference type="SMART" id="SM00739"/>
    </source>
</evidence>
<dbReference type="SMART" id="SM00738">
    <property type="entry name" value="NGN"/>
    <property type="match status" value="1"/>
</dbReference>
<dbReference type="HAMAP" id="MF_00948">
    <property type="entry name" value="NusG"/>
    <property type="match status" value="1"/>
</dbReference>
<dbReference type="PANTHER" id="PTHR30265">
    <property type="entry name" value="RHO-INTERACTING TRANSCRIPTION TERMINATION FACTOR NUSG"/>
    <property type="match status" value="1"/>
</dbReference>
<evidence type="ECO:0000256" key="4">
    <source>
        <dbReference type="ARBA" id="ARBA00023163"/>
    </source>
</evidence>
<keyword evidence="4 5" id="KW-0804">Transcription</keyword>
<feature type="domain" description="NusG-like N-terminal" evidence="8">
    <location>
        <begin position="6"/>
        <end position="116"/>
    </location>
</feature>
<evidence type="ECO:0000259" key="8">
    <source>
        <dbReference type="SMART" id="SM00738"/>
    </source>
</evidence>
<dbReference type="InterPro" id="IPR043425">
    <property type="entry name" value="NusG-like"/>
</dbReference>
<evidence type="ECO:0000256" key="6">
    <source>
        <dbReference type="NCBIfam" id="TIGR00922"/>
    </source>
</evidence>
<evidence type="ECO:0000313" key="10">
    <source>
        <dbReference type="EMBL" id="UUC45649.1"/>
    </source>
</evidence>
<comment type="function">
    <text evidence="5 7">Participates in transcription elongation, termination and antitermination.</text>
</comment>
<protein>
    <recommendedName>
        <fullName evidence="5 6">Transcription termination/antitermination protein NusG</fullName>
    </recommendedName>
</protein>
<dbReference type="Pfam" id="PF02357">
    <property type="entry name" value="NusG"/>
    <property type="match status" value="1"/>
</dbReference>
<accession>A0ABY5IWC6</accession>
<dbReference type="SUPFAM" id="SSF50104">
    <property type="entry name" value="Translation proteins SH3-like domain"/>
    <property type="match status" value="1"/>
</dbReference>
<keyword evidence="2 5" id="KW-0889">Transcription antitermination</keyword>
<sequence length="183" mass="20436">MTDNNVKKWYVVRAVSGQENKVKNYIETEINRLGMADYISQVLVPTEKVVQVRDGKKISKDRVYFPGYVMIEANLTGEIPHIIKSITGVIGFLGETKGGDAVPLRQSEVNRMLGKVDELSVKTDTAAIPYAVGETVKVIDGPFNGFNGTVEKVNEEKRKLEVMVKIFGRKTPLELSFMQVEKV</sequence>
<keyword evidence="3 5" id="KW-0805">Transcription regulation</keyword>
<name>A0ABY5IWC6_9FLAO</name>
<dbReference type="InterPro" id="IPR005824">
    <property type="entry name" value="KOW"/>
</dbReference>
<keyword evidence="11" id="KW-1185">Reference proteome</keyword>
<dbReference type="RefSeq" id="WP_256551339.1">
    <property type="nucleotide sequence ID" value="NZ_CP101751.1"/>
</dbReference>
<dbReference type="InterPro" id="IPR006645">
    <property type="entry name" value="NGN-like_dom"/>
</dbReference>
<dbReference type="SUPFAM" id="SSF82679">
    <property type="entry name" value="N-utilization substance G protein NusG, N-terminal domain"/>
    <property type="match status" value="1"/>
</dbReference>
<dbReference type="CDD" id="cd09891">
    <property type="entry name" value="NGN_Bact_1"/>
    <property type="match status" value="1"/>
</dbReference>
<keyword evidence="1 5" id="KW-0806">Transcription termination</keyword>
<reference evidence="10" key="1">
    <citation type="submission" date="2022-07" db="EMBL/GenBank/DDBJ databases">
        <title>Isolation, identification, and degradation of a PFOSA degrading strain from sewage treatment plant.</title>
        <authorList>
            <person name="Zhang L."/>
            <person name="Huo Y."/>
        </authorList>
    </citation>
    <scope>NUCLEOTIDE SEQUENCE</scope>
    <source>
        <strain evidence="10">C1</strain>
    </source>
</reference>
<evidence type="ECO:0000256" key="7">
    <source>
        <dbReference type="RuleBase" id="RU000538"/>
    </source>
</evidence>
<evidence type="ECO:0000256" key="5">
    <source>
        <dbReference type="HAMAP-Rule" id="MF_00948"/>
    </source>
</evidence>
<feature type="domain" description="KOW" evidence="9">
    <location>
        <begin position="129"/>
        <end position="156"/>
    </location>
</feature>
<proteinExistence type="inferred from homology"/>
<dbReference type="Gene3D" id="3.30.70.940">
    <property type="entry name" value="NusG, N-terminal domain"/>
    <property type="match status" value="1"/>
</dbReference>
<dbReference type="NCBIfam" id="TIGR00922">
    <property type="entry name" value="nusG"/>
    <property type="match status" value="1"/>
</dbReference>
<evidence type="ECO:0000256" key="2">
    <source>
        <dbReference type="ARBA" id="ARBA00022814"/>
    </source>
</evidence>
<comment type="similarity">
    <text evidence="5 7">Belongs to the NusG family.</text>
</comment>
<evidence type="ECO:0000256" key="1">
    <source>
        <dbReference type="ARBA" id="ARBA00022472"/>
    </source>
</evidence>
<dbReference type="CDD" id="cd06091">
    <property type="entry name" value="KOW_NusG"/>
    <property type="match status" value="1"/>
</dbReference>
<dbReference type="InterPro" id="IPR001062">
    <property type="entry name" value="Transcrpt_antiterm_NusG"/>
</dbReference>
<dbReference type="PANTHER" id="PTHR30265:SF2">
    <property type="entry name" value="TRANSCRIPTION TERMINATION_ANTITERMINATION PROTEIN NUSG"/>
    <property type="match status" value="1"/>
</dbReference>
<dbReference type="InterPro" id="IPR008991">
    <property type="entry name" value="Translation_prot_SH3-like_sf"/>
</dbReference>
<dbReference type="InterPro" id="IPR047050">
    <property type="entry name" value="NGN"/>
</dbReference>
<evidence type="ECO:0000256" key="3">
    <source>
        <dbReference type="ARBA" id="ARBA00023015"/>
    </source>
</evidence>
<gene>
    <name evidence="5 10" type="primary">nusG</name>
    <name evidence="10" type="ORF">NOX80_00175</name>
</gene>
<dbReference type="InterPro" id="IPR014722">
    <property type="entry name" value="Rib_uL2_dom2"/>
</dbReference>
<dbReference type="EMBL" id="CP101751">
    <property type="protein sequence ID" value="UUC45649.1"/>
    <property type="molecule type" value="Genomic_DNA"/>
</dbReference>
<dbReference type="SMART" id="SM00739">
    <property type="entry name" value="KOW"/>
    <property type="match status" value="1"/>
</dbReference>